<name>A0A346Y3Q6_9ACTN</name>
<keyword evidence="2" id="KW-0547">Nucleotide-binding</keyword>
<evidence type="ECO:0000313" key="5">
    <source>
        <dbReference type="EMBL" id="AXV09103.1"/>
    </source>
</evidence>
<evidence type="ECO:0000256" key="1">
    <source>
        <dbReference type="ARBA" id="ARBA00022448"/>
    </source>
</evidence>
<feature type="domain" description="ABC transporter" evidence="4">
    <location>
        <begin position="18"/>
        <end position="239"/>
    </location>
</feature>
<dbReference type="PROSITE" id="PS00211">
    <property type="entry name" value="ABC_TRANSPORTER_1"/>
    <property type="match status" value="1"/>
</dbReference>
<proteinExistence type="predicted"/>
<dbReference type="Gene3D" id="3.40.50.300">
    <property type="entry name" value="P-loop containing nucleotide triphosphate hydrolases"/>
    <property type="match status" value="1"/>
</dbReference>
<dbReference type="Pfam" id="PF00005">
    <property type="entry name" value="ABC_tran"/>
    <property type="match status" value="1"/>
</dbReference>
<dbReference type="AlphaFoldDB" id="A0A346Y3Q6"/>
<dbReference type="GO" id="GO:0016887">
    <property type="term" value="F:ATP hydrolysis activity"/>
    <property type="evidence" value="ECO:0007669"/>
    <property type="project" value="InterPro"/>
</dbReference>
<dbReference type="PANTHER" id="PTHR24220">
    <property type="entry name" value="IMPORT ATP-BINDING PROTEIN"/>
    <property type="match status" value="1"/>
</dbReference>
<evidence type="ECO:0000256" key="3">
    <source>
        <dbReference type="ARBA" id="ARBA00022840"/>
    </source>
</evidence>
<dbReference type="InterPro" id="IPR015854">
    <property type="entry name" value="ABC_transpr_LolD-like"/>
</dbReference>
<accession>A0A346Y3Q6</accession>
<dbReference type="InterPro" id="IPR003593">
    <property type="entry name" value="AAA+_ATPase"/>
</dbReference>
<keyword evidence="3 5" id="KW-0067">ATP-binding</keyword>
<protein>
    <submittedName>
        <fullName evidence="5">Putative ABC transporter ATP-binding protein</fullName>
    </submittedName>
</protein>
<organism evidence="5 6">
    <name type="scientific">Euzebya pacifica</name>
    <dbReference type="NCBI Taxonomy" id="1608957"/>
    <lineage>
        <taxon>Bacteria</taxon>
        <taxon>Bacillati</taxon>
        <taxon>Actinomycetota</taxon>
        <taxon>Nitriliruptoria</taxon>
        <taxon>Euzebyales</taxon>
    </lineage>
</organism>
<evidence type="ECO:0000256" key="2">
    <source>
        <dbReference type="ARBA" id="ARBA00022741"/>
    </source>
</evidence>
<dbReference type="PROSITE" id="PS50893">
    <property type="entry name" value="ABC_TRANSPORTER_2"/>
    <property type="match status" value="1"/>
</dbReference>
<dbReference type="Proteomes" id="UP000264006">
    <property type="component" value="Chromosome"/>
</dbReference>
<keyword evidence="6" id="KW-1185">Reference proteome</keyword>
<evidence type="ECO:0000313" key="6">
    <source>
        <dbReference type="Proteomes" id="UP000264006"/>
    </source>
</evidence>
<keyword evidence="1" id="KW-0813">Transport</keyword>
<dbReference type="InterPro" id="IPR003439">
    <property type="entry name" value="ABC_transporter-like_ATP-bd"/>
</dbReference>
<dbReference type="SMART" id="SM00382">
    <property type="entry name" value="AAA"/>
    <property type="match status" value="1"/>
</dbReference>
<dbReference type="GO" id="GO:0005524">
    <property type="term" value="F:ATP binding"/>
    <property type="evidence" value="ECO:0007669"/>
    <property type="project" value="UniProtKB-KW"/>
</dbReference>
<dbReference type="SUPFAM" id="SSF52540">
    <property type="entry name" value="P-loop containing nucleoside triphosphate hydrolases"/>
    <property type="match status" value="1"/>
</dbReference>
<dbReference type="PANTHER" id="PTHR24220:SF685">
    <property type="entry name" value="ABC TRANSPORTER RELATED"/>
    <property type="match status" value="1"/>
</dbReference>
<sequence>MTDVETPSPTPTVGDVVVRATGLRKAFGEGDGRIVALDGADVEVRLGELLVVRGPSGCGKSTLLQCLSGILPPDEGAVSWVDADGEVALADLDDDGRTDLRAQRMGFVFQTLNLLPALTVRENVELPLVLGALPAVEIRQRAGDALVSVGMGDRADAFPAQLSGGQQQRVALARALVSEPDVIWADEPTGALDSVAQAEMLELLRAAVTPTRTVVIVSHAEVVAAAADRVITMVDGRVA</sequence>
<dbReference type="InterPro" id="IPR017871">
    <property type="entry name" value="ABC_transporter-like_CS"/>
</dbReference>
<dbReference type="InterPro" id="IPR027417">
    <property type="entry name" value="P-loop_NTPase"/>
</dbReference>
<dbReference type="KEGG" id="euz:DVS28_a4438"/>
<dbReference type="RefSeq" id="WP_164710891.1">
    <property type="nucleotide sequence ID" value="NZ_CP031165.1"/>
</dbReference>
<dbReference type="CDD" id="cd03255">
    <property type="entry name" value="ABC_MJ0796_LolCDE_FtsE"/>
    <property type="match status" value="1"/>
</dbReference>
<reference evidence="5 6" key="1">
    <citation type="submission" date="2018-09" db="EMBL/GenBank/DDBJ databases">
        <title>Complete genome sequence of Euzebya sp. DY32-46 isolated from seawater of Pacific Ocean.</title>
        <authorList>
            <person name="Xu L."/>
            <person name="Wu Y.-H."/>
            <person name="Xu X.-W."/>
        </authorList>
    </citation>
    <scope>NUCLEOTIDE SEQUENCE [LARGE SCALE GENOMIC DNA]</scope>
    <source>
        <strain evidence="5 6">DY32-46</strain>
    </source>
</reference>
<gene>
    <name evidence="5" type="ORF">DVS28_a4438</name>
</gene>
<dbReference type="EMBL" id="CP031165">
    <property type="protein sequence ID" value="AXV09103.1"/>
    <property type="molecule type" value="Genomic_DNA"/>
</dbReference>
<dbReference type="GO" id="GO:0005886">
    <property type="term" value="C:plasma membrane"/>
    <property type="evidence" value="ECO:0007669"/>
    <property type="project" value="TreeGrafter"/>
</dbReference>
<evidence type="ECO:0000259" key="4">
    <source>
        <dbReference type="PROSITE" id="PS50893"/>
    </source>
</evidence>
<dbReference type="InterPro" id="IPR017911">
    <property type="entry name" value="MacB-like_ATP-bd"/>
</dbReference>
<dbReference type="GO" id="GO:0022857">
    <property type="term" value="F:transmembrane transporter activity"/>
    <property type="evidence" value="ECO:0007669"/>
    <property type="project" value="TreeGrafter"/>
</dbReference>